<proteinExistence type="predicted"/>
<dbReference type="EMBL" id="MNAD01001258">
    <property type="protein sequence ID" value="OJT06791.1"/>
    <property type="molecule type" value="Genomic_DNA"/>
</dbReference>
<dbReference type="AlphaFoldDB" id="A0A1M2VGS4"/>
<dbReference type="Proteomes" id="UP000184267">
    <property type="component" value="Unassembled WGS sequence"/>
</dbReference>
<gene>
    <name evidence="1" type="ORF">TRAPUB_2356</name>
</gene>
<protein>
    <submittedName>
        <fullName evidence="1">Uncharacterized protein</fullName>
    </submittedName>
</protein>
<organism evidence="1 2">
    <name type="scientific">Trametes pubescens</name>
    <name type="common">White-rot fungus</name>
    <dbReference type="NCBI Taxonomy" id="154538"/>
    <lineage>
        <taxon>Eukaryota</taxon>
        <taxon>Fungi</taxon>
        <taxon>Dikarya</taxon>
        <taxon>Basidiomycota</taxon>
        <taxon>Agaricomycotina</taxon>
        <taxon>Agaricomycetes</taxon>
        <taxon>Polyporales</taxon>
        <taxon>Polyporaceae</taxon>
        <taxon>Trametes</taxon>
    </lineage>
</organism>
<keyword evidence="2" id="KW-1185">Reference proteome</keyword>
<accession>A0A1M2VGS4</accession>
<evidence type="ECO:0000313" key="1">
    <source>
        <dbReference type="EMBL" id="OJT06791.1"/>
    </source>
</evidence>
<dbReference type="OMA" id="MATRNIP"/>
<name>A0A1M2VGS4_TRAPU</name>
<evidence type="ECO:0000313" key="2">
    <source>
        <dbReference type="Proteomes" id="UP000184267"/>
    </source>
</evidence>
<comment type="caution">
    <text evidence="1">The sequence shown here is derived from an EMBL/GenBank/DDBJ whole genome shotgun (WGS) entry which is preliminary data.</text>
</comment>
<sequence length="113" mass="12964">MSLIPLLAPLISRMTTHVIDDQWSAEEAFVFFSDILAGLSPDTLDSCVSLSWDRGPIDNPDLYWSRLSPEFQSSWNTHRSPPISLFTRALRWANTTDIGYSIVSFIRRYLQIK</sequence>
<dbReference type="OrthoDB" id="2722301at2759"/>
<reference evidence="1 2" key="1">
    <citation type="submission" date="2016-10" db="EMBL/GenBank/DDBJ databases">
        <title>Genome sequence of the basidiomycete white-rot fungus Trametes pubescens.</title>
        <authorList>
            <person name="Makela M.R."/>
            <person name="Granchi Z."/>
            <person name="Peng M."/>
            <person name="De Vries R.P."/>
            <person name="Grigoriev I."/>
            <person name="Riley R."/>
            <person name="Hilden K."/>
        </authorList>
    </citation>
    <scope>NUCLEOTIDE SEQUENCE [LARGE SCALE GENOMIC DNA]</scope>
    <source>
        <strain evidence="1 2">FBCC735</strain>
    </source>
</reference>